<dbReference type="EMBL" id="LT907978">
    <property type="protein sequence ID" value="SOB72811.1"/>
    <property type="molecule type" value="Genomic_DNA"/>
</dbReference>
<dbReference type="KEGG" id="ehl:EHLA_2180"/>
<dbReference type="Pfam" id="PF06810">
    <property type="entry name" value="Phage_scaffold"/>
    <property type="match status" value="1"/>
</dbReference>
<accession>A0A285PT63</accession>
<evidence type="ECO:0000313" key="2">
    <source>
        <dbReference type="Proteomes" id="UP000217549"/>
    </source>
</evidence>
<gene>
    <name evidence="1" type="ORF">EHLA_2180</name>
</gene>
<evidence type="ECO:0000313" key="1">
    <source>
        <dbReference type="EMBL" id="SOB72811.1"/>
    </source>
</evidence>
<sequence>MALTRAFLKSMTLTDEQISAIIEEHSATVTGLKGEITKYKEDAEKVPDLQKKLEDYEKDDWKGKYEKEHADFEGYKAEQDKKASYNAKEAAYKKMLEDSGVSSKVINLALKASKETIDNLKIGTDGKLENATEVEKGIKEAYADYITTETTHGANVSNPPGGEPGKMTKKEIMEIKDAGERQKAIAENHELFGF</sequence>
<reference evidence="2" key="1">
    <citation type="submission" date="2017-09" db="EMBL/GenBank/DDBJ databases">
        <authorList>
            <person name="Shetty A S."/>
        </authorList>
    </citation>
    <scope>NUCLEOTIDE SEQUENCE [LARGE SCALE GENOMIC DNA]</scope>
</reference>
<dbReference type="Proteomes" id="UP000217549">
    <property type="component" value="Chromosome I"/>
</dbReference>
<proteinExistence type="predicted"/>
<keyword evidence="2" id="KW-1185">Reference proteome</keyword>
<dbReference type="AlphaFoldDB" id="A0A285PT63"/>
<protein>
    <recommendedName>
        <fullName evidence="3">Phage minor structural protein GP20</fullName>
    </recommendedName>
</protein>
<dbReference type="InterPro" id="IPR009636">
    <property type="entry name" value="SCAF"/>
</dbReference>
<organism evidence="1 2">
    <name type="scientific">Anaerobutyricum hallii</name>
    <dbReference type="NCBI Taxonomy" id="39488"/>
    <lineage>
        <taxon>Bacteria</taxon>
        <taxon>Bacillati</taxon>
        <taxon>Bacillota</taxon>
        <taxon>Clostridia</taxon>
        <taxon>Lachnospirales</taxon>
        <taxon>Lachnospiraceae</taxon>
        <taxon>Anaerobutyricum</taxon>
    </lineage>
</organism>
<evidence type="ECO:0008006" key="3">
    <source>
        <dbReference type="Google" id="ProtNLM"/>
    </source>
</evidence>
<dbReference type="RefSeq" id="WP_096240787.1">
    <property type="nucleotide sequence ID" value="NZ_LT907978.1"/>
</dbReference>
<name>A0A285PT63_9FIRM</name>